<organism evidence="1">
    <name type="scientific">mine drainage metagenome</name>
    <dbReference type="NCBI Taxonomy" id="410659"/>
    <lineage>
        <taxon>unclassified sequences</taxon>
        <taxon>metagenomes</taxon>
        <taxon>ecological metagenomes</taxon>
    </lineage>
</organism>
<dbReference type="Gene3D" id="1.10.8.1210">
    <property type="match status" value="1"/>
</dbReference>
<sequence length="66" mass="7481">MSAAASEVMIEDLYATGQHRVDQAAEFLHLDEDLHAVLREVKRVFQVHFPVVHDDGAVKVYTGYRV</sequence>
<dbReference type="AlphaFoldDB" id="T1DDH6"/>
<comment type="caution">
    <text evidence="1">The sequence shown here is derived from an EMBL/GenBank/DDBJ whole genome shotgun (WGS) entry which is preliminary data.</text>
</comment>
<protein>
    <submittedName>
        <fullName evidence="1">Uncharacterized protein</fullName>
    </submittedName>
</protein>
<dbReference type="EMBL" id="AUZX01001301">
    <property type="protein sequence ID" value="EQD79464.1"/>
    <property type="molecule type" value="Genomic_DNA"/>
</dbReference>
<evidence type="ECO:0000313" key="1">
    <source>
        <dbReference type="EMBL" id="EQD79464.1"/>
    </source>
</evidence>
<feature type="non-terminal residue" evidence="1">
    <location>
        <position position="66"/>
    </location>
</feature>
<reference evidence="1" key="1">
    <citation type="submission" date="2013-08" db="EMBL/GenBank/DDBJ databases">
        <authorList>
            <person name="Mendez C."/>
            <person name="Richter M."/>
            <person name="Ferrer M."/>
            <person name="Sanchez J."/>
        </authorList>
    </citation>
    <scope>NUCLEOTIDE SEQUENCE</scope>
</reference>
<accession>T1DDH6</accession>
<proteinExistence type="predicted"/>
<name>T1DDH6_9ZZZZ</name>
<reference evidence="1" key="2">
    <citation type="journal article" date="2014" name="ISME J.">
        <title>Microbial stratification in low pH oxic and suboxic macroscopic growths along an acid mine drainage.</title>
        <authorList>
            <person name="Mendez-Garcia C."/>
            <person name="Mesa V."/>
            <person name="Sprenger R.R."/>
            <person name="Richter M."/>
            <person name="Diez M.S."/>
            <person name="Solano J."/>
            <person name="Bargiela R."/>
            <person name="Golyshina O.V."/>
            <person name="Manteca A."/>
            <person name="Ramos J.L."/>
            <person name="Gallego J.R."/>
            <person name="Llorente I."/>
            <person name="Martins Dos Santos V.A."/>
            <person name="Jensen O.N."/>
            <person name="Pelaez A.I."/>
            <person name="Sanchez J."/>
            <person name="Ferrer M."/>
        </authorList>
    </citation>
    <scope>NUCLEOTIDE SEQUENCE</scope>
</reference>
<dbReference type="InterPro" id="IPR046346">
    <property type="entry name" value="Aminoacid_DH-like_N_sf"/>
</dbReference>
<dbReference type="SUPFAM" id="SSF53223">
    <property type="entry name" value="Aminoacid dehydrogenase-like, N-terminal domain"/>
    <property type="match status" value="1"/>
</dbReference>
<gene>
    <name evidence="1" type="ORF">B1A_01713</name>
</gene>